<evidence type="ECO:0000259" key="2">
    <source>
        <dbReference type="PROSITE" id="PS51686"/>
    </source>
</evidence>
<dbReference type="InterPro" id="IPR057286">
    <property type="entry name" value="PUA_NSUN2"/>
</dbReference>
<dbReference type="GO" id="GO:0005737">
    <property type="term" value="C:cytoplasm"/>
    <property type="evidence" value="ECO:0007669"/>
    <property type="project" value="TreeGrafter"/>
</dbReference>
<sequence length="442" mass="51131">VMSKENKWVDKLEDIDSKYQKKYAKSLWPPTDVGKLNLERCMRIYPHFQDTGAFFIAVLQKTGPITDISSIDGSASNKNACDTEDASVAEANENDIQNFYEETDMPNDPDATIVDDLSINVAVDNLHVIPIKRHNVDSSKHESHKCPKVEKLETKIEPDEDDNQMGSKHESHKCSKVENLEIKVELDEDDNQMGSKHESNKCPKVEKLETKIEPDDDDNQMGSQKQACEEPFIFLDPDDAVISQIREYYGLSHEFPTDQLLVRSVNERNKILYFVSEPVKRVLQAPDCHRLRVVNSGIKVFTRQEANEPIKCEFRFNAEGIIMIYPYISKKRVVNFKLEDLKILLSEPTPLLDRFDEKIKKKLKELDMGCIIAYVDPCEERDAIILPVWRAAVSLNLLYRKEERRFVCKFMYDILLDGNIANYNSSYLMFRVLELRVSNFYQ</sequence>
<feature type="non-terminal residue" evidence="3">
    <location>
        <position position="1"/>
    </location>
</feature>
<dbReference type="GO" id="GO:0005634">
    <property type="term" value="C:nucleus"/>
    <property type="evidence" value="ECO:0007669"/>
    <property type="project" value="TreeGrafter"/>
</dbReference>
<dbReference type="PROSITE" id="PS51686">
    <property type="entry name" value="SAM_MT_RSMB_NOP"/>
    <property type="match status" value="1"/>
</dbReference>
<feature type="domain" description="SAM-dependent MTase RsmB/NOP-type" evidence="2">
    <location>
        <begin position="1"/>
        <end position="62"/>
    </location>
</feature>
<dbReference type="Proteomes" id="UP000789405">
    <property type="component" value="Unassembled WGS sequence"/>
</dbReference>
<comment type="caution">
    <text evidence="3">The sequence shown here is derived from an EMBL/GenBank/DDBJ whole genome shotgun (WGS) entry which is preliminary data.</text>
</comment>
<keyword evidence="1" id="KW-0949">S-adenosyl-L-methionine</keyword>
<comment type="similarity">
    <text evidence="1">Belongs to the class I-like SAM-binding methyltransferase superfamily. RsmB/NOP family.</text>
</comment>
<dbReference type="Gene3D" id="3.40.50.150">
    <property type="entry name" value="Vaccinia Virus protein VP39"/>
    <property type="match status" value="1"/>
</dbReference>
<dbReference type="PANTHER" id="PTHR22808">
    <property type="entry name" value="NCL1 YEAST -RELATED NOL1/NOP2/FMU SUN DOMAIN-CONTAINING"/>
    <property type="match status" value="1"/>
</dbReference>
<dbReference type="Pfam" id="PF25376">
    <property type="entry name" value="Pre-PUA_NSUN2"/>
    <property type="match status" value="1"/>
</dbReference>
<organism evidence="3 4">
    <name type="scientific">Dentiscutata erythropus</name>
    <dbReference type="NCBI Taxonomy" id="1348616"/>
    <lineage>
        <taxon>Eukaryota</taxon>
        <taxon>Fungi</taxon>
        <taxon>Fungi incertae sedis</taxon>
        <taxon>Mucoromycota</taxon>
        <taxon>Glomeromycotina</taxon>
        <taxon>Glomeromycetes</taxon>
        <taxon>Diversisporales</taxon>
        <taxon>Gigasporaceae</taxon>
        <taxon>Dentiscutata</taxon>
    </lineage>
</organism>
<dbReference type="GO" id="GO:0030488">
    <property type="term" value="P:tRNA methylation"/>
    <property type="evidence" value="ECO:0007669"/>
    <property type="project" value="TreeGrafter"/>
</dbReference>
<dbReference type="Pfam" id="PF25378">
    <property type="entry name" value="PUA_NSUN2"/>
    <property type="match status" value="1"/>
</dbReference>
<keyword evidence="1" id="KW-0489">Methyltransferase</keyword>
<evidence type="ECO:0000313" key="4">
    <source>
        <dbReference type="Proteomes" id="UP000789405"/>
    </source>
</evidence>
<dbReference type="InterPro" id="IPR057285">
    <property type="entry name" value="Pre-PUA_NSUN2"/>
</dbReference>
<keyword evidence="1" id="KW-0694">RNA-binding</keyword>
<evidence type="ECO:0000256" key="1">
    <source>
        <dbReference type="PROSITE-ProRule" id="PRU01023"/>
    </source>
</evidence>
<evidence type="ECO:0000313" key="3">
    <source>
        <dbReference type="EMBL" id="CAG8725087.1"/>
    </source>
</evidence>
<dbReference type="OrthoDB" id="6093671at2759"/>
<dbReference type="AlphaFoldDB" id="A0A9N9I8Z4"/>
<comment type="caution">
    <text evidence="1">Lacks conserved residue(s) required for the propagation of feature annotation.</text>
</comment>
<keyword evidence="4" id="KW-1185">Reference proteome</keyword>
<dbReference type="InterPro" id="IPR001678">
    <property type="entry name" value="MeTrfase_RsmB-F_NOP2_dom"/>
</dbReference>
<dbReference type="GO" id="GO:0016428">
    <property type="term" value="F:tRNA (cytidine-5-)-methyltransferase activity"/>
    <property type="evidence" value="ECO:0007669"/>
    <property type="project" value="TreeGrafter"/>
</dbReference>
<dbReference type="InterPro" id="IPR023267">
    <property type="entry name" value="RCMT"/>
</dbReference>
<accession>A0A9N9I8Z4</accession>
<keyword evidence="1" id="KW-0808">Transferase</keyword>
<dbReference type="PANTHER" id="PTHR22808:SF1">
    <property type="entry name" value="RNA CYTOSINE-C(5)-METHYLTRANSFERASE NSUN2-RELATED"/>
    <property type="match status" value="1"/>
</dbReference>
<proteinExistence type="inferred from homology"/>
<name>A0A9N9I8Z4_9GLOM</name>
<protein>
    <submittedName>
        <fullName evidence="3">25180_t:CDS:1</fullName>
    </submittedName>
</protein>
<reference evidence="3" key="1">
    <citation type="submission" date="2021-06" db="EMBL/GenBank/DDBJ databases">
        <authorList>
            <person name="Kallberg Y."/>
            <person name="Tangrot J."/>
            <person name="Rosling A."/>
        </authorList>
    </citation>
    <scope>NUCLEOTIDE SEQUENCE</scope>
    <source>
        <strain evidence="3">MA453B</strain>
    </source>
</reference>
<dbReference type="EMBL" id="CAJVPY010011195">
    <property type="protein sequence ID" value="CAG8725087.1"/>
    <property type="molecule type" value="Genomic_DNA"/>
</dbReference>
<gene>
    <name evidence="3" type="ORF">DERYTH_LOCUS14643</name>
</gene>
<dbReference type="InterPro" id="IPR029063">
    <property type="entry name" value="SAM-dependent_MTases_sf"/>
</dbReference>
<dbReference type="GO" id="GO:0000049">
    <property type="term" value="F:tRNA binding"/>
    <property type="evidence" value="ECO:0007669"/>
    <property type="project" value="TreeGrafter"/>
</dbReference>